<dbReference type="InterPro" id="IPR002110">
    <property type="entry name" value="Ankyrin_rpt"/>
</dbReference>
<dbReference type="Gene3D" id="1.25.40.20">
    <property type="entry name" value="Ankyrin repeat-containing domain"/>
    <property type="match status" value="1"/>
</dbReference>
<dbReference type="Proteomes" id="UP000242180">
    <property type="component" value="Unassembled WGS sequence"/>
</dbReference>
<feature type="repeat" description="ANK" evidence="1">
    <location>
        <begin position="39"/>
        <end position="71"/>
    </location>
</feature>
<sequence>MFGDEREETLREVAALGNTRAVQHFAKAGVNLNSQNAMNGWTALHWAAHRGHVDVVRALLSNGARPELKTNKGQTALSLAQRHPDIVDILSRIDSSSPDAHDPGAEPDLPIVPKYMQEPDLEKAWLHPDEFSENKIENVVRARAAVEATALDQALSATVPLPKTELPSSSSSLSSHSLASPASAQAQVQAKAPAEEKEILVYLTSRSDDHILGSTFLKNESIQASLDVIRNVRKDL</sequence>
<organism evidence="3 4">
    <name type="scientific">Syncephalastrum racemosum</name>
    <name type="common">Filamentous fungus</name>
    <dbReference type="NCBI Taxonomy" id="13706"/>
    <lineage>
        <taxon>Eukaryota</taxon>
        <taxon>Fungi</taxon>
        <taxon>Fungi incertae sedis</taxon>
        <taxon>Mucoromycota</taxon>
        <taxon>Mucoromycotina</taxon>
        <taxon>Mucoromycetes</taxon>
        <taxon>Mucorales</taxon>
        <taxon>Syncephalastraceae</taxon>
        <taxon>Syncephalastrum</taxon>
    </lineage>
</organism>
<dbReference type="SUPFAM" id="SSF48403">
    <property type="entry name" value="Ankyrin repeat"/>
    <property type="match status" value="1"/>
</dbReference>
<evidence type="ECO:0000256" key="1">
    <source>
        <dbReference type="PROSITE-ProRule" id="PRU00023"/>
    </source>
</evidence>
<evidence type="ECO:0000313" key="3">
    <source>
        <dbReference type="EMBL" id="ORZ02800.1"/>
    </source>
</evidence>
<keyword evidence="1" id="KW-0040">ANK repeat</keyword>
<evidence type="ECO:0000313" key="4">
    <source>
        <dbReference type="Proteomes" id="UP000242180"/>
    </source>
</evidence>
<dbReference type="PANTHER" id="PTHR24192:SF3">
    <property type="entry name" value="ANKYRIN REPEAT DOMAIN 40"/>
    <property type="match status" value="1"/>
</dbReference>
<comment type="caution">
    <text evidence="3">The sequence shown here is derived from an EMBL/GenBank/DDBJ whole genome shotgun (WGS) entry which is preliminary data.</text>
</comment>
<name>A0A1X2HT97_SYNRA</name>
<dbReference type="PROSITE" id="PS50088">
    <property type="entry name" value="ANK_REPEAT"/>
    <property type="match status" value="1"/>
</dbReference>
<dbReference type="InterPro" id="IPR039195">
    <property type="entry name" value="ANKRD40"/>
</dbReference>
<dbReference type="STRING" id="13706.A0A1X2HT97"/>
<feature type="compositionally biased region" description="Low complexity" evidence="2">
    <location>
        <begin position="166"/>
        <end position="190"/>
    </location>
</feature>
<dbReference type="SMART" id="SM00248">
    <property type="entry name" value="ANK"/>
    <property type="match status" value="2"/>
</dbReference>
<dbReference type="PANTHER" id="PTHR24192">
    <property type="entry name" value="ANKYRIN REPEAT DOMAIN 40"/>
    <property type="match status" value="1"/>
</dbReference>
<reference evidence="3 4" key="1">
    <citation type="submission" date="2016-07" db="EMBL/GenBank/DDBJ databases">
        <title>Pervasive Adenine N6-methylation of Active Genes in Fungi.</title>
        <authorList>
            <consortium name="DOE Joint Genome Institute"/>
            <person name="Mondo S.J."/>
            <person name="Dannebaum R.O."/>
            <person name="Kuo R.C."/>
            <person name="Labutti K."/>
            <person name="Haridas S."/>
            <person name="Kuo A."/>
            <person name="Salamov A."/>
            <person name="Ahrendt S.R."/>
            <person name="Lipzen A."/>
            <person name="Sullivan W."/>
            <person name="Andreopoulos W.B."/>
            <person name="Clum A."/>
            <person name="Lindquist E."/>
            <person name="Daum C."/>
            <person name="Ramamoorthy G.K."/>
            <person name="Gryganskyi A."/>
            <person name="Culley D."/>
            <person name="Magnuson J.K."/>
            <person name="James T.Y."/>
            <person name="O'Malley M.A."/>
            <person name="Stajich J.E."/>
            <person name="Spatafora J.W."/>
            <person name="Visel A."/>
            <person name="Grigoriev I.V."/>
        </authorList>
    </citation>
    <scope>NUCLEOTIDE SEQUENCE [LARGE SCALE GENOMIC DNA]</scope>
    <source>
        <strain evidence="3 4">NRRL 2496</strain>
    </source>
</reference>
<evidence type="ECO:0000256" key="2">
    <source>
        <dbReference type="SAM" id="MobiDB-lite"/>
    </source>
</evidence>
<dbReference type="AlphaFoldDB" id="A0A1X2HT97"/>
<proteinExistence type="predicted"/>
<dbReference type="EMBL" id="MCGN01000001">
    <property type="protein sequence ID" value="ORZ02800.1"/>
    <property type="molecule type" value="Genomic_DNA"/>
</dbReference>
<dbReference type="OMA" id="QNAMNGW"/>
<keyword evidence="4" id="KW-1185">Reference proteome</keyword>
<gene>
    <name evidence="3" type="ORF">BCR43DRAFT_528727</name>
</gene>
<accession>A0A1X2HT97</accession>
<dbReference type="InParanoid" id="A0A1X2HT97"/>
<dbReference type="Pfam" id="PF12796">
    <property type="entry name" value="Ank_2"/>
    <property type="match status" value="1"/>
</dbReference>
<dbReference type="PROSITE" id="PS50297">
    <property type="entry name" value="ANK_REP_REGION"/>
    <property type="match status" value="1"/>
</dbReference>
<protein>
    <submittedName>
        <fullName evidence="3">Ankyrin repeat-containing domain protein</fullName>
    </submittedName>
</protein>
<feature type="region of interest" description="Disordered" evidence="2">
    <location>
        <begin position="161"/>
        <end position="190"/>
    </location>
</feature>
<dbReference type="InterPro" id="IPR036770">
    <property type="entry name" value="Ankyrin_rpt-contain_sf"/>
</dbReference>
<dbReference type="OrthoDB" id="539213at2759"/>